<evidence type="ECO:0000259" key="7">
    <source>
        <dbReference type="Pfam" id="PF18052"/>
    </source>
</evidence>
<dbReference type="InterPro" id="IPR036388">
    <property type="entry name" value="WH-like_DNA-bd_sf"/>
</dbReference>
<accession>A0A9D5DAH4</accession>
<dbReference type="GO" id="GO:0009626">
    <property type="term" value="P:plant-type hypersensitive response"/>
    <property type="evidence" value="ECO:0007669"/>
    <property type="project" value="UniProtKB-ARBA"/>
</dbReference>
<keyword evidence="11" id="KW-1185">Reference proteome</keyword>
<sequence length="917" mass="105009">MANIFMQFILEKLEYLLVSEEQLLSGVSTGVEDIQAELDSIRLILRKSDICQENDSMRTWISQLREISYDIEDVLEDFMLHFGTHHGHGHGFIGFLHKKFHYVTHLGARHRIANAIQEIKTNVGNISTRRNMYDINLTDGGPSTSTARDRLHDRHVAALFIEEAELVGIDKPREELIKWVVKGGLQLRVISVVGMGGLGKTTLVRKVYDNERVKGWFSCHAWITVTQSFTIDGLLRSIVIQFFNEGNKLLPRGLEAMEGIQLMEVLRDFLIDKRYVIVFDDVWQIHAWDILKYALPDNTCGSRILITTRIGDVGTSCLESSGHVYNLQPLPPMKAWFLFCKKAFQSTEGVCPPELEDLSQNIVKICAGLPLAIVAIGGLLSKKETSVEWKKLCDNLHSELANNPKLEPVKRILTMSYSDLPHFLKSCFLYFSILPKDYPIKSNILIRLWIAEGFIEREKGETMEAVAQDYLHDLIDRSMVQVAEYYDYGRVRSVKVHDLIREIIFLKSNEENFSTSQFKQSTKVHGRIRRLSIHDDCEYLLENISLSQVRAFFLFRPNNLSMTCMKNLFSGFRLLKVLDLEGASMGRFPIAFDLLLHLRYLSLRNTKINKISKSLEKLKNLETLDLKGTRISKLPRKIVRLQKLRHILAYQYYTSSKPPFYHTYGVTVPQGIGNLKELQKLSYMEASQSKHILRELGNLTQLKRLGIVNLKTEDGAELCASLAKLSHLQSLSVASMSMDELLDIQSLSSPPPTLQRLYLRGPLQTLPHWIGALKNLVRMRLRWSRLQEDSVMVLQALPNLVELTLICSYDGTILCSQKGGFQKLKIFDLEQLDNLKQVMVEGAMPNLRKMYIRSCMKLEMVPLGIEGLANLSELHLFDMPELFVERVRSADGIDHHKVKHVPVIRCYDDEDRASEEF</sequence>
<dbReference type="FunFam" id="1.10.10.10:FF:000322">
    <property type="entry name" value="Probable disease resistance protein At1g63360"/>
    <property type="match status" value="1"/>
</dbReference>
<evidence type="ECO:0000259" key="9">
    <source>
        <dbReference type="Pfam" id="PF23598"/>
    </source>
</evidence>
<dbReference type="GO" id="GO:0042742">
    <property type="term" value="P:defense response to bacterium"/>
    <property type="evidence" value="ECO:0007669"/>
    <property type="project" value="UniProtKB-ARBA"/>
</dbReference>
<dbReference type="GO" id="GO:0043531">
    <property type="term" value="F:ADP binding"/>
    <property type="evidence" value="ECO:0007669"/>
    <property type="project" value="InterPro"/>
</dbReference>
<dbReference type="InterPro" id="IPR002182">
    <property type="entry name" value="NB-ARC"/>
</dbReference>
<dbReference type="Gene3D" id="1.10.10.10">
    <property type="entry name" value="Winged helix-like DNA-binding domain superfamily/Winged helix DNA-binding domain"/>
    <property type="match status" value="1"/>
</dbReference>
<dbReference type="Proteomes" id="UP001085076">
    <property type="component" value="Miscellaneous, Linkage group lg01"/>
</dbReference>
<dbReference type="FunFam" id="1.10.8.430:FF:000003">
    <property type="entry name" value="Probable disease resistance protein At5g66910"/>
    <property type="match status" value="1"/>
</dbReference>
<comment type="similarity">
    <text evidence="1">Belongs to the disease resistance NB-LRR family.</text>
</comment>
<dbReference type="EMBL" id="JAGGNH010000001">
    <property type="protein sequence ID" value="KAJ0986952.1"/>
    <property type="molecule type" value="Genomic_DNA"/>
</dbReference>
<dbReference type="PANTHER" id="PTHR23155:SF1205">
    <property type="entry name" value="DISEASE RESISTANCE PROTEIN RPM1"/>
    <property type="match status" value="1"/>
</dbReference>
<feature type="domain" description="Disease resistance protein winged helix" evidence="8">
    <location>
        <begin position="433"/>
        <end position="504"/>
    </location>
</feature>
<proteinExistence type="inferred from homology"/>
<dbReference type="Gene3D" id="1.20.5.4130">
    <property type="match status" value="1"/>
</dbReference>
<reference evidence="10" key="1">
    <citation type="submission" date="2021-03" db="EMBL/GenBank/DDBJ databases">
        <authorList>
            <person name="Li Z."/>
            <person name="Yang C."/>
        </authorList>
    </citation>
    <scope>NUCLEOTIDE SEQUENCE</scope>
    <source>
        <strain evidence="10">Dzin_1.0</strain>
        <tissue evidence="10">Leaf</tissue>
    </source>
</reference>
<dbReference type="InterPro" id="IPR058922">
    <property type="entry name" value="WHD_DRP"/>
</dbReference>
<dbReference type="Gene3D" id="1.10.8.430">
    <property type="entry name" value="Helical domain of apoptotic protease-activating factors"/>
    <property type="match status" value="1"/>
</dbReference>
<dbReference type="InterPro" id="IPR032675">
    <property type="entry name" value="LRR_dom_sf"/>
</dbReference>
<dbReference type="Pfam" id="PF23598">
    <property type="entry name" value="LRR_14"/>
    <property type="match status" value="1"/>
</dbReference>
<keyword evidence="5" id="KW-0611">Plant defense</keyword>
<dbReference type="InterPro" id="IPR038005">
    <property type="entry name" value="RX-like_CC"/>
</dbReference>
<evidence type="ECO:0000259" key="8">
    <source>
        <dbReference type="Pfam" id="PF23559"/>
    </source>
</evidence>
<dbReference type="CDD" id="cd14798">
    <property type="entry name" value="RX-CC_like"/>
    <property type="match status" value="1"/>
</dbReference>
<organism evidence="10 11">
    <name type="scientific">Dioscorea zingiberensis</name>
    <dbReference type="NCBI Taxonomy" id="325984"/>
    <lineage>
        <taxon>Eukaryota</taxon>
        <taxon>Viridiplantae</taxon>
        <taxon>Streptophyta</taxon>
        <taxon>Embryophyta</taxon>
        <taxon>Tracheophyta</taxon>
        <taxon>Spermatophyta</taxon>
        <taxon>Magnoliopsida</taxon>
        <taxon>Liliopsida</taxon>
        <taxon>Dioscoreales</taxon>
        <taxon>Dioscoreaceae</taxon>
        <taxon>Dioscorea</taxon>
    </lineage>
</organism>
<dbReference type="FunFam" id="3.40.50.300:FF:001091">
    <property type="entry name" value="Probable disease resistance protein At1g61300"/>
    <property type="match status" value="1"/>
</dbReference>
<dbReference type="InterPro" id="IPR044974">
    <property type="entry name" value="Disease_R_plants"/>
</dbReference>
<evidence type="ECO:0000256" key="3">
    <source>
        <dbReference type="ARBA" id="ARBA00022737"/>
    </source>
</evidence>
<dbReference type="SUPFAM" id="SSF52058">
    <property type="entry name" value="L domain-like"/>
    <property type="match status" value="1"/>
</dbReference>
<feature type="domain" description="Disease resistance R13L4/SHOC-2-like LRR" evidence="9">
    <location>
        <begin position="548"/>
        <end position="875"/>
    </location>
</feature>
<dbReference type="AlphaFoldDB" id="A0A9D5DAH4"/>
<dbReference type="Pfam" id="PF23559">
    <property type="entry name" value="WHD_DRP"/>
    <property type="match status" value="1"/>
</dbReference>
<feature type="domain" description="Disease resistance N-terminal" evidence="7">
    <location>
        <begin position="5"/>
        <end position="87"/>
    </location>
</feature>
<protein>
    <recommendedName>
        <fullName evidence="12">Disease resistance protein RPM1-like</fullName>
    </recommendedName>
</protein>
<dbReference type="InterPro" id="IPR042197">
    <property type="entry name" value="Apaf_helical"/>
</dbReference>
<name>A0A9D5DAH4_9LILI</name>
<evidence type="ECO:0000313" key="10">
    <source>
        <dbReference type="EMBL" id="KAJ0986952.1"/>
    </source>
</evidence>
<comment type="caution">
    <text evidence="10">The sequence shown here is derived from an EMBL/GenBank/DDBJ whole genome shotgun (WGS) entry which is preliminary data.</text>
</comment>
<dbReference type="InterPro" id="IPR055414">
    <property type="entry name" value="LRR_R13L4/SHOC2-like"/>
</dbReference>
<dbReference type="OrthoDB" id="690341at2759"/>
<dbReference type="Pfam" id="PF18052">
    <property type="entry name" value="Rx_N"/>
    <property type="match status" value="1"/>
</dbReference>
<keyword evidence="3" id="KW-0677">Repeat</keyword>
<evidence type="ECO:0000259" key="6">
    <source>
        <dbReference type="Pfam" id="PF00931"/>
    </source>
</evidence>
<dbReference type="Pfam" id="PF00931">
    <property type="entry name" value="NB-ARC"/>
    <property type="match status" value="1"/>
</dbReference>
<dbReference type="PRINTS" id="PR00364">
    <property type="entry name" value="DISEASERSIST"/>
</dbReference>
<dbReference type="SUPFAM" id="SSF52540">
    <property type="entry name" value="P-loop containing nucleoside triphosphate hydrolases"/>
    <property type="match status" value="1"/>
</dbReference>
<dbReference type="Gene3D" id="3.80.10.10">
    <property type="entry name" value="Ribonuclease Inhibitor"/>
    <property type="match status" value="1"/>
</dbReference>
<evidence type="ECO:0000256" key="2">
    <source>
        <dbReference type="ARBA" id="ARBA00022614"/>
    </source>
</evidence>
<feature type="domain" description="NB-ARC" evidence="6">
    <location>
        <begin position="171"/>
        <end position="347"/>
    </location>
</feature>
<reference evidence="10" key="2">
    <citation type="journal article" date="2022" name="Hortic Res">
        <title>The genome of Dioscorea zingiberensis sheds light on the biosynthesis, origin and evolution of the medicinally important diosgenin saponins.</title>
        <authorList>
            <person name="Li Y."/>
            <person name="Tan C."/>
            <person name="Li Z."/>
            <person name="Guo J."/>
            <person name="Li S."/>
            <person name="Chen X."/>
            <person name="Wang C."/>
            <person name="Dai X."/>
            <person name="Yang H."/>
            <person name="Song W."/>
            <person name="Hou L."/>
            <person name="Xu J."/>
            <person name="Tong Z."/>
            <person name="Xu A."/>
            <person name="Yuan X."/>
            <person name="Wang W."/>
            <person name="Yang Q."/>
            <person name="Chen L."/>
            <person name="Sun Z."/>
            <person name="Wang K."/>
            <person name="Pan B."/>
            <person name="Chen J."/>
            <person name="Bao Y."/>
            <person name="Liu F."/>
            <person name="Qi X."/>
            <person name="Gang D.R."/>
            <person name="Wen J."/>
            <person name="Li J."/>
        </authorList>
    </citation>
    <scope>NUCLEOTIDE SEQUENCE</scope>
    <source>
        <strain evidence="10">Dzin_1.0</strain>
    </source>
</reference>
<keyword evidence="2" id="KW-0433">Leucine-rich repeat</keyword>
<evidence type="ECO:0000313" key="11">
    <source>
        <dbReference type="Proteomes" id="UP001085076"/>
    </source>
</evidence>
<dbReference type="InterPro" id="IPR027417">
    <property type="entry name" value="P-loop_NTPase"/>
</dbReference>
<dbReference type="GO" id="GO:0002758">
    <property type="term" value="P:innate immune response-activating signaling pathway"/>
    <property type="evidence" value="ECO:0007669"/>
    <property type="project" value="UniProtKB-ARBA"/>
</dbReference>
<dbReference type="InterPro" id="IPR041118">
    <property type="entry name" value="Rx_N"/>
</dbReference>
<evidence type="ECO:0008006" key="12">
    <source>
        <dbReference type="Google" id="ProtNLM"/>
    </source>
</evidence>
<keyword evidence="4" id="KW-0547">Nucleotide-binding</keyword>
<dbReference type="Gene3D" id="3.40.50.300">
    <property type="entry name" value="P-loop containing nucleotide triphosphate hydrolases"/>
    <property type="match status" value="1"/>
</dbReference>
<evidence type="ECO:0000256" key="1">
    <source>
        <dbReference type="ARBA" id="ARBA00008894"/>
    </source>
</evidence>
<evidence type="ECO:0000256" key="5">
    <source>
        <dbReference type="ARBA" id="ARBA00022821"/>
    </source>
</evidence>
<gene>
    <name evidence="10" type="ORF">J5N97_005308</name>
</gene>
<evidence type="ECO:0000256" key="4">
    <source>
        <dbReference type="ARBA" id="ARBA00022741"/>
    </source>
</evidence>
<dbReference type="PANTHER" id="PTHR23155">
    <property type="entry name" value="DISEASE RESISTANCE PROTEIN RP"/>
    <property type="match status" value="1"/>
</dbReference>